<accession>A0A0D2KXG0</accession>
<sequence>MAMRRDSPPRSHHPSRRRGASPRSDEEDELVDEPLDPNASEQDRQAYKRRRNTLAARRSRQRRQAQFQKLEEDVARLNRERDIWKERALMMERMLSTHGLPCPNFSDR</sequence>
<proteinExistence type="predicted"/>
<evidence type="ECO:0000313" key="3">
    <source>
        <dbReference type="EMBL" id="KJA19217.1"/>
    </source>
</evidence>
<feature type="compositionally biased region" description="Acidic residues" evidence="1">
    <location>
        <begin position="25"/>
        <end position="35"/>
    </location>
</feature>
<dbReference type="AlphaFoldDB" id="A0A0D2KXG0"/>
<protein>
    <recommendedName>
        <fullName evidence="2">BZIP domain-containing protein</fullName>
    </recommendedName>
</protein>
<keyword evidence="4" id="KW-1185">Reference proteome</keyword>
<dbReference type="Gene3D" id="3.30.160.60">
    <property type="entry name" value="Classic Zinc Finger"/>
    <property type="match status" value="1"/>
</dbReference>
<dbReference type="InterPro" id="IPR046347">
    <property type="entry name" value="bZIP_sf"/>
</dbReference>
<dbReference type="OrthoDB" id="2257100at2759"/>
<dbReference type="GO" id="GO:0003700">
    <property type="term" value="F:DNA-binding transcription factor activity"/>
    <property type="evidence" value="ECO:0007669"/>
    <property type="project" value="InterPro"/>
</dbReference>
<dbReference type="PROSITE" id="PS50217">
    <property type="entry name" value="BZIP"/>
    <property type="match status" value="1"/>
</dbReference>
<dbReference type="Pfam" id="PF07716">
    <property type="entry name" value="bZIP_2"/>
    <property type="match status" value="1"/>
</dbReference>
<name>A0A0D2KXG0_HYPSF</name>
<feature type="compositionally biased region" description="Basic residues" evidence="1">
    <location>
        <begin position="10"/>
        <end position="20"/>
    </location>
</feature>
<feature type="region of interest" description="Disordered" evidence="1">
    <location>
        <begin position="1"/>
        <end position="67"/>
    </location>
</feature>
<dbReference type="EMBL" id="KN817580">
    <property type="protein sequence ID" value="KJA19217.1"/>
    <property type="molecule type" value="Genomic_DNA"/>
</dbReference>
<dbReference type="SUPFAM" id="SSF57959">
    <property type="entry name" value="Leucine zipper domain"/>
    <property type="match status" value="1"/>
</dbReference>
<dbReference type="PROSITE" id="PS00036">
    <property type="entry name" value="BZIP_BASIC"/>
    <property type="match status" value="1"/>
</dbReference>
<evidence type="ECO:0000256" key="1">
    <source>
        <dbReference type="SAM" id="MobiDB-lite"/>
    </source>
</evidence>
<gene>
    <name evidence="3" type="ORF">HYPSUDRAFT_899427</name>
</gene>
<feature type="compositionally biased region" description="Basic residues" evidence="1">
    <location>
        <begin position="47"/>
        <end position="63"/>
    </location>
</feature>
<evidence type="ECO:0000313" key="4">
    <source>
        <dbReference type="Proteomes" id="UP000054270"/>
    </source>
</evidence>
<dbReference type="STRING" id="945553.A0A0D2KXG0"/>
<reference evidence="4" key="1">
    <citation type="submission" date="2014-04" db="EMBL/GenBank/DDBJ databases">
        <title>Evolutionary Origins and Diversification of the Mycorrhizal Mutualists.</title>
        <authorList>
            <consortium name="DOE Joint Genome Institute"/>
            <consortium name="Mycorrhizal Genomics Consortium"/>
            <person name="Kohler A."/>
            <person name="Kuo A."/>
            <person name="Nagy L.G."/>
            <person name="Floudas D."/>
            <person name="Copeland A."/>
            <person name="Barry K.W."/>
            <person name="Cichocki N."/>
            <person name="Veneault-Fourrey C."/>
            <person name="LaButti K."/>
            <person name="Lindquist E.A."/>
            <person name="Lipzen A."/>
            <person name="Lundell T."/>
            <person name="Morin E."/>
            <person name="Murat C."/>
            <person name="Riley R."/>
            <person name="Ohm R."/>
            <person name="Sun H."/>
            <person name="Tunlid A."/>
            <person name="Henrissat B."/>
            <person name="Grigoriev I.V."/>
            <person name="Hibbett D.S."/>
            <person name="Martin F."/>
        </authorList>
    </citation>
    <scope>NUCLEOTIDE SEQUENCE [LARGE SCALE GENOMIC DNA]</scope>
    <source>
        <strain evidence="4">FD-334 SS-4</strain>
    </source>
</reference>
<dbReference type="InterPro" id="IPR004827">
    <property type="entry name" value="bZIP"/>
</dbReference>
<evidence type="ECO:0000259" key="2">
    <source>
        <dbReference type="PROSITE" id="PS50217"/>
    </source>
</evidence>
<feature type="domain" description="BZIP" evidence="2">
    <location>
        <begin position="42"/>
        <end position="93"/>
    </location>
</feature>
<dbReference type="Proteomes" id="UP000054270">
    <property type="component" value="Unassembled WGS sequence"/>
</dbReference>
<dbReference type="SMART" id="SM00338">
    <property type="entry name" value="BRLZ"/>
    <property type="match status" value="1"/>
</dbReference>
<organism evidence="3 4">
    <name type="scientific">Hypholoma sublateritium (strain FD-334 SS-4)</name>
    <dbReference type="NCBI Taxonomy" id="945553"/>
    <lineage>
        <taxon>Eukaryota</taxon>
        <taxon>Fungi</taxon>
        <taxon>Dikarya</taxon>
        <taxon>Basidiomycota</taxon>
        <taxon>Agaricomycotina</taxon>
        <taxon>Agaricomycetes</taxon>
        <taxon>Agaricomycetidae</taxon>
        <taxon>Agaricales</taxon>
        <taxon>Agaricineae</taxon>
        <taxon>Strophariaceae</taxon>
        <taxon>Hypholoma</taxon>
    </lineage>
</organism>